<dbReference type="PROSITE" id="PS51194">
    <property type="entry name" value="HELICASE_CTER"/>
    <property type="match status" value="1"/>
</dbReference>
<evidence type="ECO:0000259" key="5">
    <source>
        <dbReference type="PROSITE" id="PS51194"/>
    </source>
</evidence>
<name>A0ABQ7YPJ5_BRANA</name>
<proteinExistence type="inferred from homology"/>
<gene>
    <name evidence="6" type="ORF">HID58_077167</name>
</gene>
<evidence type="ECO:0000256" key="1">
    <source>
        <dbReference type="ARBA" id="ARBA00005446"/>
    </source>
</evidence>
<comment type="catalytic activity">
    <reaction evidence="2">
        <text>Couples ATP hydrolysis with the unwinding of duplex DNA by translocating in the 3'-5' direction.</text>
        <dbReference type="EC" id="5.6.2.4"/>
    </reaction>
</comment>
<dbReference type="SMART" id="SM00490">
    <property type="entry name" value="HELICc"/>
    <property type="match status" value="1"/>
</dbReference>
<accession>A0ABQ7YPJ5</accession>
<feature type="region of interest" description="Disordered" evidence="4">
    <location>
        <begin position="1"/>
        <end position="20"/>
    </location>
</feature>
<reference evidence="6 7" key="1">
    <citation type="submission" date="2021-05" db="EMBL/GenBank/DDBJ databases">
        <title>Genome Assembly of Synthetic Allotetraploid Brassica napus Reveals Homoeologous Exchanges between Subgenomes.</title>
        <authorList>
            <person name="Davis J.T."/>
        </authorList>
    </citation>
    <scope>NUCLEOTIDE SEQUENCE [LARGE SCALE GENOMIC DNA]</scope>
    <source>
        <strain evidence="7">cv. Da-Ae</strain>
        <tissue evidence="6">Seedling</tissue>
    </source>
</reference>
<sequence>MSPCDVLDIPDPSGKQTPDECGHIHSNKAKNLEGPTIIYVPTRKESVNIAKYLCGVGLKAAAYNAKLPKKHLRQVHQEFHEDKLQVVVATIAFGMGIDKKNVRKIIHYGWPQVSLRAL</sequence>
<dbReference type="Proteomes" id="UP000824890">
    <property type="component" value="Unassembled WGS sequence"/>
</dbReference>
<dbReference type="EC" id="5.6.2.4" evidence="3"/>
<keyword evidence="7" id="KW-1185">Reference proteome</keyword>
<organism evidence="6 7">
    <name type="scientific">Brassica napus</name>
    <name type="common">Rape</name>
    <dbReference type="NCBI Taxonomy" id="3708"/>
    <lineage>
        <taxon>Eukaryota</taxon>
        <taxon>Viridiplantae</taxon>
        <taxon>Streptophyta</taxon>
        <taxon>Embryophyta</taxon>
        <taxon>Tracheophyta</taxon>
        <taxon>Spermatophyta</taxon>
        <taxon>Magnoliopsida</taxon>
        <taxon>eudicotyledons</taxon>
        <taxon>Gunneridae</taxon>
        <taxon>Pentapetalae</taxon>
        <taxon>rosids</taxon>
        <taxon>malvids</taxon>
        <taxon>Brassicales</taxon>
        <taxon>Brassicaceae</taxon>
        <taxon>Brassiceae</taxon>
        <taxon>Brassica</taxon>
    </lineage>
</organism>
<dbReference type="InterPro" id="IPR001650">
    <property type="entry name" value="Helicase_C-like"/>
</dbReference>
<feature type="domain" description="Helicase C-terminal" evidence="5">
    <location>
        <begin position="24"/>
        <end position="118"/>
    </location>
</feature>
<dbReference type="Pfam" id="PF00271">
    <property type="entry name" value="Helicase_C"/>
    <property type="match status" value="1"/>
</dbReference>
<dbReference type="SUPFAM" id="SSF52540">
    <property type="entry name" value="P-loop containing nucleoside triphosphate hydrolases"/>
    <property type="match status" value="1"/>
</dbReference>
<evidence type="ECO:0000256" key="2">
    <source>
        <dbReference type="ARBA" id="ARBA00034617"/>
    </source>
</evidence>
<evidence type="ECO:0000313" key="7">
    <source>
        <dbReference type="Proteomes" id="UP000824890"/>
    </source>
</evidence>
<comment type="similarity">
    <text evidence="1">Belongs to the helicase family. RecQ subfamily.</text>
</comment>
<protein>
    <recommendedName>
        <fullName evidence="3">DNA 3'-5' helicase</fullName>
        <ecNumber evidence="3">5.6.2.4</ecNumber>
    </recommendedName>
</protein>
<evidence type="ECO:0000256" key="3">
    <source>
        <dbReference type="ARBA" id="ARBA00034808"/>
    </source>
</evidence>
<evidence type="ECO:0000313" key="6">
    <source>
        <dbReference type="EMBL" id="KAH0870145.1"/>
    </source>
</evidence>
<dbReference type="PANTHER" id="PTHR13710:SF69">
    <property type="entry name" value="ATP-DEPENDENT DNA HELICASE Q-LIKE SIM"/>
    <property type="match status" value="1"/>
</dbReference>
<dbReference type="EMBL" id="JAGKQM010000017">
    <property type="protein sequence ID" value="KAH0870145.1"/>
    <property type="molecule type" value="Genomic_DNA"/>
</dbReference>
<dbReference type="PANTHER" id="PTHR13710">
    <property type="entry name" value="DNA HELICASE RECQ FAMILY MEMBER"/>
    <property type="match status" value="1"/>
</dbReference>
<dbReference type="InterPro" id="IPR027417">
    <property type="entry name" value="P-loop_NTPase"/>
</dbReference>
<evidence type="ECO:0000256" key="4">
    <source>
        <dbReference type="SAM" id="MobiDB-lite"/>
    </source>
</evidence>
<comment type="caution">
    <text evidence="6">The sequence shown here is derived from an EMBL/GenBank/DDBJ whole genome shotgun (WGS) entry which is preliminary data.</text>
</comment>
<dbReference type="Gene3D" id="3.40.50.300">
    <property type="entry name" value="P-loop containing nucleotide triphosphate hydrolases"/>
    <property type="match status" value="1"/>
</dbReference>